<evidence type="ECO:0000259" key="1">
    <source>
        <dbReference type="Pfam" id="PF09347"/>
    </source>
</evidence>
<dbReference type="AlphaFoldDB" id="A0A3L7AWW8"/>
<dbReference type="Pfam" id="PF09347">
    <property type="entry name" value="DUF1989"/>
    <property type="match status" value="1"/>
</dbReference>
<dbReference type="Proteomes" id="UP000269438">
    <property type="component" value="Unassembled WGS sequence"/>
</dbReference>
<reference evidence="2 3" key="1">
    <citation type="submission" date="2018-10" db="EMBL/GenBank/DDBJ databases">
        <authorList>
            <person name="Li J."/>
        </authorList>
    </citation>
    <scope>NUCLEOTIDE SEQUENCE [LARGE SCALE GENOMIC DNA]</scope>
    <source>
        <strain evidence="2 3">JCM 11654</strain>
    </source>
</reference>
<dbReference type="InterPro" id="IPR018959">
    <property type="entry name" value="DUF1989"/>
</dbReference>
<organism evidence="2 3">
    <name type="scientific">Mycetocola lacteus</name>
    <dbReference type="NCBI Taxonomy" id="76637"/>
    <lineage>
        <taxon>Bacteria</taxon>
        <taxon>Bacillati</taxon>
        <taxon>Actinomycetota</taxon>
        <taxon>Actinomycetes</taxon>
        <taxon>Micrococcales</taxon>
        <taxon>Microbacteriaceae</taxon>
        <taxon>Mycetocola</taxon>
    </lineage>
</organism>
<dbReference type="RefSeq" id="WP_121687394.1">
    <property type="nucleotide sequence ID" value="NZ_RCUY01000002.1"/>
</dbReference>
<feature type="domain" description="DUF1989" evidence="1">
    <location>
        <begin position="55"/>
        <end position="222"/>
    </location>
</feature>
<evidence type="ECO:0000313" key="2">
    <source>
        <dbReference type="EMBL" id="RLP83732.1"/>
    </source>
</evidence>
<accession>A0A3L7AWW8</accession>
<dbReference type="OrthoDB" id="9772660at2"/>
<evidence type="ECO:0000313" key="3">
    <source>
        <dbReference type="Proteomes" id="UP000269438"/>
    </source>
</evidence>
<dbReference type="NCBIfam" id="TIGR03425">
    <property type="entry name" value="urea_degr_2"/>
    <property type="match status" value="1"/>
</dbReference>
<dbReference type="InterPro" id="IPR017792">
    <property type="entry name" value="UAAP1"/>
</dbReference>
<comment type="caution">
    <text evidence="2">The sequence shown here is derived from an EMBL/GenBank/DDBJ whole genome shotgun (WGS) entry which is preliminary data.</text>
</comment>
<keyword evidence="3" id="KW-1185">Reference proteome</keyword>
<name>A0A3L7AWW8_9MICO</name>
<dbReference type="EMBL" id="RCUY01000002">
    <property type="protein sequence ID" value="RLP83732.1"/>
    <property type="molecule type" value="Genomic_DNA"/>
</dbReference>
<dbReference type="PANTHER" id="PTHR31527">
    <property type="entry name" value="RE64534P"/>
    <property type="match status" value="1"/>
</dbReference>
<protein>
    <submittedName>
        <fullName evidence="2">Urea carboxylase-associated family protein</fullName>
    </submittedName>
</protein>
<proteinExistence type="predicted"/>
<dbReference type="PANTHER" id="PTHR31527:SF0">
    <property type="entry name" value="RE64534P"/>
    <property type="match status" value="1"/>
</dbReference>
<sequence length="282" mass="29919">MTSIAPLHLTDHVHNARSDARSRAALTSPFMPYRPAASSPFIPADVDPAALTWAETVAPGGYTHRVLARGTRIRFEDPTGSACAHLLLFNAVALGERLNTADTVKIPWQAYLGTDHPLLSGDGRVLATIAADTSGHHDAFCGTTTDPATRQKYGASAAEGPTPSGRSRFLLAAAKHGLDARDLPPSVSLFQGVRIDGDGALRFVGSAGAGTHVDLIAEMPVLILVANVPHPLDPSPDYAVGPLRIHAWRGDPTGPDDERFTRTPELTRAYLNTIDYAQAQGL</sequence>
<gene>
    <name evidence="2" type="ORF">D9V34_02680</name>
</gene>